<dbReference type="AlphaFoldDB" id="A0A0D8HF81"/>
<dbReference type="STRING" id="1280514.AXFE_27240"/>
<dbReference type="PATRIC" id="fig|1280514.3.peg.3574"/>
<name>A0A0D8HF81_9ACTN</name>
<dbReference type="GO" id="GO:0016853">
    <property type="term" value="F:isomerase activity"/>
    <property type="evidence" value="ECO:0007669"/>
    <property type="project" value="UniProtKB-KW"/>
</dbReference>
<keyword evidence="4" id="KW-0413">Isomerase</keyword>
<dbReference type="OrthoDB" id="9777711at2"/>
<dbReference type="InterPro" id="IPR018376">
    <property type="entry name" value="Enoyl-CoA_hyd/isom_CS"/>
</dbReference>
<dbReference type="PANTHER" id="PTHR11941:SF133">
    <property type="entry name" value="1,2-EPOXYPHENYLACETYL-COA ISOMERASE"/>
    <property type="match status" value="1"/>
</dbReference>
<evidence type="ECO:0000256" key="3">
    <source>
        <dbReference type="RuleBase" id="RU003707"/>
    </source>
</evidence>
<sequence>METILTSRDNEGVVELILNRPEKKNAINNQMWMELRKTLVALESDVTAKVLVITGAGGAFCSGADLSGGELVGGDGMARMREINDVALMLHRFSKPTIAKVTGIAAGAGCNMALGCDLIVASPQARFSEIFVKRGLSIDFGGSFLLPRLIGLHKAKELAFFGDILSAQEAFSMGLLNQLIDEDEIDSFVRDWALRLAQGPPIALSLIKSLLNDSFDSTMVGALDSEAKSQAINFKSLDTKEAITAFVEKRSPKFQGR</sequence>
<dbReference type="CDD" id="cd06558">
    <property type="entry name" value="crotonase-like"/>
    <property type="match status" value="1"/>
</dbReference>
<accession>A0A0D8HF81</accession>
<dbReference type="Pfam" id="PF00378">
    <property type="entry name" value="ECH_1"/>
    <property type="match status" value="1"/>
</dbReference>
<dbReference type="Gene3D" id="3.90.226.10">
    <property type="entry name" value="2-enoyl-CoA Hydratase, Chain A, domain 1"/>
    <property type="match status" value="1"/>
</dbReference>
<comment type="similarity">
    <text evidence="1 3">Belongs to the enoyl-CoA hydratase/isomerase family.</text>
</comment>
<keyword evidence="5" id="KW-1185">Reference proteome</keyword>
<evidence type="ECO:0000256" key="2">
    <source>
        <dbReference type="ARBA" id="ARBA00023239"/>
    </source>
</evidence>
<evidence type="ECO:0000313" key="4">
    <source>
        <dbReference type="EMBL" id="KJF16442.1"/>
    </source>
</evidence>
<dbReference type="SUPFAM" id="SSF52096">
    <property type="entry name" value="ClpP/crotonase"/>
    <property type="match status" value="1"/>
</dbReference>
<dbReference type="PANTHER" id="PTHR11941">
    <property type="entry name" value="ENOYL-COA HYDRATASE-RELATED"/>
    <property type="match status" value="1"/>
</dbReference>
<dbReference type="GO" id="GO:0006635">
    <property type="term" value="P:fatty acid beta-oxidation"/>
    <property type="evidence" value="ECO:0007669"/>
    <property type="project" value="TreeGrafter"/>
</dbReference>
<dbReference type="EC" id="5.3.3.18" evidence="4"/>
<organism evidence="4 5">
    <name type="scientific">Acidithrix ferrooxidans</name>
    <dbReference type="NCBI Taxonomy" id="1280514"/>
    <lineage>
        <taxon>Bacteria</taxon>
        <taxon>Bacillati</taxon>
        <taxon>Actinomycetota</taxon>
        <taxon>Acidimicrobiia</taxon>
        <taxon>Acidimicrobiales</taxon>
        <taxon>Acidimicrobiaceae</taxon>
        <taxon>Acidithrix</taxon>
    </lineage>
</organism>
<evidence type="ECO:0000256" key="1">
    <source>
        <dbReference type="ARBA" id="ARBA00005254"/>
    </source>
</evidence>
<dbReference type="InterPro" id="IPR014748">
    <property type="entry name" value="Enoyl-CoA_hydra_C"/>
</dbReference>
<proteinExistence type="inferred from homology"/>
<gene>
    <name evidence="4" type="primary">paaG1</name>
    <name evidence="4" type="ORF">AXFE_27240</name>
</gene>
<keyword evidence="2" id="KW-0456">Lyase</keyword>
<reference evidence="4 5" key="1">
    <citation type="submission" date="2015-01" db="EMBL/GenBank/DDBJ databases">
        <title>Draft genome of the acidophilic iron oxidizer Acidithrix ferrooxidans strain Py-F3.</title>
        <authorList>
            <person name="Poehlein A."/>
            <person name="Eisen S."/>
            <person name="Schloemann M."/>
            <person name="Johnson B.D."/>
            <person name="Daniel R."/>
            <person name="Muehling M."/>
        </authorList>
    </citation>
    <scope>NUCLEOTIDE SEQUENCE [LARGE SCALE GENOMIC DNA]</scope>
    <source>
        <strain evidence="4 5">Py-F3</strain>
    </source>
</reference>
<dbReference type="Gene3D" id="1.10.12.10">
    <property type="entry name" value="Lyase 2-enoyl-coa Hydratase, Chain A, domain 2"/>
    <property type="match status" value="1"/>
</dbReference>
<protein>
    <submittedName>
        <fullName evidence="4">1,2-epoxyphenylacetyl-CoA isomerase</fullName>
        <ecNumber evidence="4">5.3.3.18</ecNumber>
    </submittedName>
</protein>
<evidence type="ECO:0000313" key="5">
    <source>
        <dbReference type="Proteomes" id="UP000032360"/>
    </source>
</evidence>
<dbReference type="InterPro" id="IPR029045">
    <property type="entry name" value="ClpP/crotonase-like_dom_sf"/>
</dbReference>
<dbReference type="PROSITE" id="PS00166">
    <property type="entry name" value="ENOYL_COA_HYDRATASE"/>
    <property type="match status" value="1"/>
</dbReference>
<dbReference type="Proteomes" id="UP000032360">
    <property type="component" value="Unassembled WGS sequence"/>
</dbReference>
<dbReference type="GO" id="GO:0016829">
    <property type="term" value="F:lyase activity"/>
    <property type="evidence" value="ECO:0007669"/>
    <property type="project" value="UniProtKB-KW"/>
</dbReference>
<dbReference type="EMBL" id="JXYS01000083">
    <property type="protein sequence ID" value="KJF16442.1"/>
    <property type="molecule type" value="Genomic_DNA"/>
</dbReference>
<dbReference type="RefSeq" id="WP_052606419.1">
    <property type="nucleotide sequence ID" value="NZ_JXYS01000083.1"/>
</dbReference>
<comment type="caution">
    <text evidence="4">The sequence shown here is derived from an EMBL/GenBank/DDBJ whole genome shotgun (WGS) entry which is preliminary data.</text>
</comment>
<dbReference type="InterPro" id="IPR001753">
    <property type="entry name" value="Enoyl-CoA_hydra/iso"/>
</dbReference>